<keyword evidence="1" id="KW-0472">Membrane</keyword>
<keyword evidence="1" id="KW-0812">Transmembrane</keyword>
<reference evidence="3" key="1">
    <citation type="submission" date="2022-11" db="UniProtKB">
        <authorList>
            <consortium name="WormBaseParasite"/>
        </authorList>
    </citation>
    <scope>IDENTIFICATION</scope>
</reference>
<accession>A0A914M3Y4</accession>
<organism evidence="2 3">
    <name type="scientific">Meloidogyne incognita</name>
    <name type="common">Southern root-knot nematode worm</name>
    <name type="synonym">Oxyuris incognita</name>
    <dbReference type="NCBI Taxonomy" id="6306"/>
    <lineage>
        <taxon>Eukaryota</taxon>
        <taxon>Metazoa</taxon>
        <taxon>Ecdysozoa</taxon>
        <taxon>Nematoda</taxon>
        <taxon>Chromadorea</taxon>
        <taxon>Rhabditida</taxon>
        <taxon>Tylenchina</taxon>
        <taxon>Tylenchomorpha</taxon>
        <taxon>Tylenchoidea</taxon>
        <taxon>Meloidogynidae</taxon>
        <taxon>Meloidogyninae</taxon>
        <taxon>Meloidogyne</taxon>
        <taxon>Meloidogyne incognita group</taxon>
    </lineage>
</organism>
<dbReference type="WBParaSite" id="Minc3s01254g22132">
    <property type="protein sequence ID" value="Minc3s01254g22132"/>
    <property type="gene ID" value="Minc3s01254g22132"/>
</dbReference>
<proteinExistence type="predicted"/>
<sequence length="118" mass="13209">MADPYYEGNDKSFTRWAYDVEATESGRAKNKKFFEWCGVQCINGRFEPIMTKPPLTFLPPKILTTLTTTKSLTTKPTKTAKTITVNSSSISNVFAGNYGINFIFIGISINLLVNKIIM</sequence>
<feature type="transmembrane region" description="Helical" evidence="1">
    <location>
        <begin position="95"/>
        <end position="113"/>
    </location>
</feature>
<dbReference type="Proteomes" id="UP000887563">
    <property type="component" value="Unplaced"/>
</dbReference>
<name>A0A914M3Y4_MELIC</name>
<keyword evidence="2" id="KW-1185">Reference proteome</keyword>
<protein>
    <submittedName>
        <fullName evidence="3">Uncharacterized protein</fullName>
    </submittedName>
</protein>
<evidence type="ECO:0000256" key="1">
    <source>
        <dbReference type="SAM" id="Phobius"/>
    </source>
</evidence>
<evidence type="ECO:0000313" key="2">
    <source>
        <dbReference type="Proteomes" id="UP000887563"/>
    </source>
</evidence>
<dbReference type="AlphaFoldDB" id="A0A914M3Y4"/>
<evidence type="ECO:0000313" key="3">
    <source>
        <dbReference type="WBParaSite" id="Minc3s01254g22132"/>
    </source>
</evidence>
<keyword evidence="1" id="KW-1133">Transmembrane helix</keyword>